<dbReference type="Proteomes" id="UP000008204">
    <property type="component" value="Chromosome"/>
</dbReference>
<evidence type="ECO:0000313" key="3">
    <source>
        <dbReference type="EMBL" id="ACK65030.1"/>
    </source>
</evidence>
<feature type="compositionally biased region" description="Basic and acidic residues" evidence="1">
    <location>
        <begin position="77"/>
        <end position="87"/>
    </location>
</feature>
<evidence type="ECO:0000256" key="2">
    <source>
        <dbReference type="SAM" id="SignalP"/>
    </source>
</evidence>
<gene>
    <name evidence="3" type="ordered locus">PCC8801_0953</name>
</gene>
<dbReference type="EMBL" id="CP001287">
    <property type="protein sequence ID" value="ACK65030.1"/>
    <property type="molecule type" value="Genomic_DNA"/>
</dbReference>
<dbReference type="eggNOG" id="ENOG50320RS">
    <property type="taxonomic scope" value="Bacteria"/>
</dbReference>
<dbReference type="RefSeq" id="WP_012594305.1">
    <property type="nucleotide sequence ID" value="NC_011726.1"/>
</dbReference>
<keyword evidence="2" id="KW-0732">Signal</keyword>
<evidence type="ECO:0008006" key="5">
    <source>
        <dbReference type="Google" id="ProtNLM"/>
    </source>
</evidence>
<name>B7JZT7_RIPO1</name>
<reference evidence="4" key="1">
    <citation type="journal article" date="2011" name="MBio">
        <title>Novel metabolic attributes of the genus Cyanothece, comprising a group of unicellular nitrogen-fixing Cyanobacteria.</title>
        <authorList>
            <person name="Bandyopadhyay A."/>
            <person name="Elvitigala T."/>
            <person name="Welsh E."/>
            <person name="Stockel J."/>
            <person name="Liberton M."/>
            <person name="Min H."/>
            <person name="Sherman L.A."/>
            <person name="Pakrasi H.B."/>
        </authorList>
    </citation>
    <scope>NUCLEOTIDE SEQUENCE [LARGE SCALE GENOMIC DNA]</scope>
    <source>
        <strain evidence="4">PCC 8801</strain>
    </source>
</reference>
<feature type="signal peptide" evidence="2">
    <location>
        <begin position="1"/>
        <end position="17"/>
    </location>
</feature>
<sequence length="127" mass="13515">MKSIIITGTLVISSAIASLILAPIGEASPQCYGIDQSGATIDFSSLCNPSQPPQIPSNNVPRTTQQTDQKPSSPETNKAEKDLKDCLKSPQCSRVLGGNPETNNNQITPHQGRMDRVRNGGAINTNQ</sequence>
<evidence type="ECO:0000256" key="1">
    <source>
        <dbReference type="SAM" id="MobiDB-lite"/>
    </source>
</evidence>
<proteinExistence type="predicted"/>
<dbReference type="OrthoDB" id="427999at2"/>
<feature type="region of interest" description="Disordered" evidence="1">
    <location>
        <begin position="43"/>
        <end position="127"/>
    </location>
</feature>
<feature type="chain" id="PRO_5002856183" description="Shikimate kinase" evidence="2">
    <location>
        <begin position="18"/>
        <end position="127"/>
    </location>
</feature>
<dbReference type="KEGG" id="cyp:PCC8801_0953"/>
<keyword evidence="4" id="KW-1185">Reference proteome</keyword>
<protein>
    <recommendedName>
        <fullName evidence="5">Shikimate kinase</fullName>
    </recommendedName>
</protein>
<dbReference type="HOGENOM" id="CLU_1966904_0_0_3"/>
<accession>B7JZT7</accession>
<feature type="compositionally biased region" description="Polar residues" evidence="1">
    <location>
        <begin position="62"/>
        <end position="76"/>
    </location>
</feature>
<dbReference type="AlphaFoldDB" id="B7JZT7"/>
<feature type="compositionally biased region" description="Polar residues" evidence="1">
    <location>
        <begin position="100"/>
        <end position="109"/>
    </location>
</feature>
<evidence type="ECO:0000313" key="4">
    <source>
        <dbReference type="Proteomes" id="UP000008204"/>
    </source>
</evidence>
<organism evidence="3 4">
    <name type="scientific">Rippkaea orientalis (strain PCC 8801 / RF-1)</name>
    <name type="common">Cyanothece sp. (strain PCC 8801)</name>
    <dbReference type="NCBI Taxonomy" id="41431"/>
    <lineage>
        <taxon>Bacteria</taxon>
        <taxon>Bacillati</taxon>
        <taxon>Cyanobacteriota</taxon>
        <taxon>Cyanophyceae</taxon>
        <taxon>Oscillatoriophycideae</taxon>
        <taxon>Chroococcales</taxon>
        <taxon>Aphanothecaceae</taxon>
        <taxon>Rippkaea</taxon>
        <taxon>Rippkaea orientalis</taxon>
    </lineage>
</organism>